<evidence type="ECO:0000256" key="1">
    <source>
        <dbReference type="SAM" id="Phobius"/>
    </source>
</evidence>
<sequence>MSVKTPRARDKNDSPAIWFFVAAVFAITLPQMGTGQWLPLDSWTSMAAGVLLTSLGFWSMARGRRG</sequence>
<reference evidence="2" key="1">
    <citation type="submission" date="2021-10" db="EMBL/GenBank/DDBJ databases">
        <title>Novel species in genus Arthrobacter.</title>
        <authorList>
            <person name="Liu Y."/>
        </authorList>
    </citation>
    <scope>NUCLEOTIDE SEQUENCE</scope>
    <source>
        <strain evidence="2">Zg-Y786</strain>
    </source>
</reference>
<dbReference type="Proteomes" id="UP001139168">
    <property type="component" value="Unassembled WGS sequence"/>
</dbReference>
<dbReference type="RefSeq" id="WP_227889450.1">
    <property type="nucleotide sequence ID" value="NZ_JAJFZQ010000001.1"/>
</dbReference>
<name>A0ABS8GE45_9MICC</name>
<protein>
    <submittedName>
        <fullName evidence="2">Uncharacterized protein</fullName>
    </submittedName>
</protein>
<proteinExistence type="predicted"/>
<feature type="transmembrane region" description="Helical" evidence="1">
    <location>
        <begin position="16"/>
        <end position="37"/>
    </location>
</feature>
<feature type="transmembrane region" description="Helical" evidence="1">
    <location>
        <begin position="43"/>
        <end position="61"/>
    </location>
</feature>
<gene>
    <name evidence="2" type="ORF">LJ752_00835</name>
</gene>
<evidence type="ECO:0000313" key="3">
    <source>
        <dbReference type="Proteomes" id="UP001139168"/>
    </source>
</evidence>
<keyword evidence="1" id="KW-0472">Membrane</keyword>
<dbReference type="EMBL" id="JAJFZQ010000001">
    <property type="protein sequence ID" value="MCC3264598.1"/>
    <property type="molecule type" value="Genomic_DNA"/>
</dbReference>
<keyword evidence="3" id="KW-1185">Reference proteome</keyword>
<comment type="caution">
    <text evidence="2">The sequence shown here is derived from an EMBL/GenBank/DDBJ whole genome shotgun (WGS) entry which is preliminary data.</text>
</comment>
<accession>A0ABS8GE45</accession>
<evidence type="ECO:0000313" key="2">
    <source>
        <dbReference type="EMBL" id="MCC3264598.1"/>
    </source>
</evidence>
<organism evidence="2 3">
    <name type="scientific">Arthrobacter gengyunqii</name>
    <dbReference type="NCBI Taxonomy" id="2886940"/>
    <lineage>
        <taxon>Bacteria</taxon>
        <taxon>Bacillati</taxon>
        <taxon>Actinomycetota</taxon>
        <taxon>Actinomycetes</taxon>
        <taxon>Micrococcales</taxon>
        <taxon>Micrococcaceae</taxon>
        <taxon>Arthrobacter</taxon>
    </lineage>
</organism>
<keyword evidence="1" id="KW-0812">Transmembrane</keyword>
<keyword evidence="1" id="KW-1133">Transmembrane helix</keyword>